<evidence type="ECO:0000313" key="4">
    <source>
        <dbReference type="EMBL" id="VFS32084.1"/>
    </source>
</evidence>
<evidence type="ECO:0000313" key="2">
    <source>
        <dbReference type="EMBL" id="VFR60914.1"/>
    </source>
</evidence>
<accession>A0A484Y7T5</accession>
<dbReference type="AlphaFoldDB" id="A0A484Y7T5"/>
<gene>
    <name evidence="1" type="ORF">BRI6_0838</name>
    <name evidence="2" type="ORF">BRI9_0893</name>
    <name evidence="3" type="ORF">IVO3_0891</name>
    <name evidence="4" type="ORF">RAN7_0831</name>
</gene>
<organism evidence="4">
    <name type="scientific">plant metagenome</name>
    <dbReference type="NCBI Taxonomy" id="1297885"/>
    <lineage>
        <taxon>unclassified sequences</taxon>
        <taxon>metagenomes</taxon>
        <taxon>organismal metagenomes</taxon>
    </lineage>
</organism>
<proteinExistence type="predicted"/>
<protein>
    <submittedName>
        <fullName evidence="4">Uncharacterized protein</fullName>
    </submittedName>
</protein>
<sequence length="55" mass="6118">MQRAAHFRQTRLVVGVLALEVLRAQEEAFAPEDFGRVTHGVGISSVRYRGVCGYI</sequence>
<dbReference type="EMBL" id="CAADIZ010000066">
    <property type="protein sequence ID" value="VFS32084.1"/>
    <property type="molecule type" value="Genomic_DNA"/>
</dbReference>
<dbReference type="EMBL" id="CAADIP010000045">
    <property type="protein sequence ID" value="VFR95086.1"/>
    <property type="molecule type" value="Genomic_DNA"/>
</dbReference>
<evidence type="ECO:0000313" key="3">
    <source>
        <dbReference type="EMBL" id="VFR95086.1"/>
    </source>
</evidence>
<dbReference type="EMBL" id="CAADII010000039">
    <property type="protein sequence ID" value="VFR54981.1"/>
    <property type="molecule type" value="Genomic_DNA"/>
</dbReference>
<evidence type="ECO:0000313" key="1">
    <source>
        <dbReference type="EMBL" id="VFR54981.1"/>
    </source>
</evidence>
<dbReference type="EMBL" id="CAADIK010000004">
    <property type="protein sequence ID" value="VFR60914.1"/>
    <property type="molecule type" value="Genomic_DNA"/>
</dbReference>
<reference evidence="4" key="1">
    <citation type="submission" date="2019-03" db="EMBL/GenBank/DDBJ databases">
        <authorList>
            <person name="Danneels B."/>
        </authorList>
    </citation>
    <scope>NUCLEOTIDE SEQUENCE</scope>
</reference>
<name>A0A484Y7T5_9ZZZZ</name>